<dbReference type="Gene3D" id="3.20.20.140">
    <property type="entry name" value="Metal-dependent hydrolases"/>
    <property type="match status" value="1"/>
</dbReference>
<dbReference type="EMBL" id="QJJU01000027">
    <property type="protein sequence ID" value="PXX01652.1"/>
    <property type="molecule type" value="Genomic_DNA"/>
</dbReference>
<dbReference type="OrthoDB" id="8673349at2"/>
<evidence type="ECO:0000259" key="2">
    <source>
        <dbReference type="Pfam" id="PF04909"/>
    </source>
</evidence>
<evidence type="ECO:0000256" key="1">
    <source>
        <dbReference type="ARBA" id="ARBA00023239"/>
    </source>
</evidence>
<keyword evidence="3" id="KW-0378">Hydrolase</keyword>
<reference evidence="4" key="1">
    <citation type="submission" date="2018-05" db="EMBL/GenBank/DDBJ databases">
        <authorList>
            <person name="Deangelis K."/>
            <person name="Huntemann M."/>
            <person name="Clum A."/>
            <person name="Pillay M."/>
            <person name="Palaniappan K."/>
            <person name="Varghese N."/>
            <person name="Mikhailova N."/>
            <person name="Stamatis D."/>
            <person name="Reddy T."/>
            <person name="Daum C."/>
            <person name="Shapiro N."/>
            <person name="Ivanova N."/>
            <person name="Kyrpides N."/>
            <person name="Woyke T."/>
        </authorList>
    </citation>
    <scope>NUCLEOTIDE SEQUENCE [LARGE SCALE GENOMIC DNA]</scope>
    <source>
        <strain evidence="4">GAS496</strain>
    </source>
</reference>
<comment type="caution">
    <text evidence="3">The sequence shown here is derived from an EMBL/GenBank/DDBJ whole genome shotgun (WGS) entry which is preliminary data.</text>
</comment>
<name>A0A318HJV4_9MYCO</name>
<evidence type="ECO:0000313" key="3">
    <source>
        <dbReference type="EMBL" id="PXX01652.1"/>
    </source>
</evidence>
<dbReference type="GO" id="GO:0016831">
    <property type="term" value="F:carboxy-lyase activity"/>
    <property type="evidence" value="ECO:0007669"/>
    <property type="project" value="InterPro"/>
</dbReference>
<dbReference type="GO" id="GO:0016787">
    <property type="term" value="F:hydrolase activity"/>
    <property type="evidence" value="ECO:0007669"/>
    <property type="project" value="UniProtKB-KW"/>
</dbReference>
<keyword evidence="1" id="KW-0456">Lyase</keyword>
<dbReference type="InterPro" id="IPR006680">
    <property type="entry name" value="Amidohydro-rel"/>
</dbReference>
<sequence length="412" mass="47023">MTTDVAGEKDTLQDLWAYDADNHLREDIDAFPKYMDPEYREHGWRIERSDGKDVLWVGSESWPDWTWDTATRPGSFRENLLRLRNGENIDPFRGDQEDVRIEYRDRDARVKLMDEQKIQAELIFNTLAVSRGWMVGGDPAQTFANLRAVNRYLAAEWGWSYQDRIYAAALVGLDDLDLAIAELDRLLAEGVRAINLVPGPVGRRSPADPHFDPFWARVNEANLLVSYHTTPASHIAYREMFKGWWEPAEAAVHRGVSDTDSAFMSFQMFNERPIMDTVVALILHNLFGRFPNVRVLSVENGTFWVPYTVKLLNKSYAINQKGFWLGGKPERPSEVFKRHVFVTPFHEENIQSIVDVVGPDCVLFGSDFPHAEGLADPVTDYLSDLEVTDPDAIRKIMRDNLKNLLEGSVGCS</sequence>
<dbReference type="PANTHER" id="PTHR21240:SF28">
    <property type="entry name" value="ISO-OROTATE DECARBOXYLASE (EUROFUNG)"/>
    <property type="match status" value="1"/>
</dbReference>
<reference evidence="3 4" key="2">
    <citation type="submission" date="2018-06" db="EMBL/GenBank/DDBJ databases">
        <title>Sequencing of bacterial isolates from soil warming experiment in Harvard Forest, Massachusetts, USA.</title>
        <authorList>
            <person name="Deangelis K.PhD."/>
        </authorList>
    </citation>
    <scope>NUCLEOTIDE SEQUENCE [LARGE SCALE GENOMIC DNA]</scope>
    <source>
        <strain evidence="3 4">GAS496</strain>
    </source>
</reference>
<dbReference type="InterPro" id="IPR032466">
    <property type="entry name" value="Metal_Hydrolase"/>
</dbReference>
<dbReference type="GO" id="GO:0019748">
    <property type="term" value="P:secondary metabolic process"/>
    <property type="evidence" value="ECO:0007669"/>
    <property type="project" value="TreeGrafter"/>
</dbReference>
<dbReference type="RefSeq" id="WP_110319386.1">
    <property type="nucleotide sequence ID" value="NZ_QJJU01000027.1"/>
</dbReference>
<feature type="domain" description="Amidohydrolase-related" evidence="2">
    <location>
        <begin position="100"/>
        <end position="400"/>
    </location>
</feature>
<protein>
    <submittedName>
        <fullName evidence="3">Amidohydrolase family protein</fullName>
    </submittedName>
</protein>
<dbReference type="Pfam" id="PF04909">
    <property type="entry name" value="Amidohydro_2"/>
    <property type="match status" value="1"/>
</dbReference>
<keyword evidence="4" id="KW-1185">Reference proteome</keyword>
<gene>
    <name evidence="3" type="ORF">C8E89_12746</name>
</gene>
<dbReference type="SUPFAM" id="SSF51556">
    <property type="entry name" value="Metallo-dependent hydrolases"/>
    <property type="match status" value="1"/>
</dbReference>
<dbReference type="PANTHER" id="PTHR21240">
    <property type="entry name" value="2-AMINO-3-CARBOXYLMUCONATE-6-SEMIALDEHYDE DECARBOXYLASE"/>
    <property type="match status" value="1"/>
</dbReference>
<dbReference type="GO" id="GO:0005737">
    <property type="term" value="C:cytoplasm"/>
    <property type="evidence" value="ECO:0007669"/>
    <property type="project" value="TreeGrafter"/>
</dbReference>
<proteinExistence type="predicted"/>
<organism evidence="3 4">
    <name type="scientific">Mycolicibacterium moriokaense</name>
    <dbReference type="NCBI Taxonomy" id="39691"/>
    <lineage>
        <taxon>Bacteria</taxon>
        <taxon>Bacillati</taxon>
        <taxon>Actinomycetota</taxon>
        <taxon>Actinomycetes</taxon>
        <taxon>Mycobacteriales</taxon>
        <taxon>Mycobacteriaceae</taxon>
        <taxon>Mycolicibacterium</taxon>
    </lineage>
</organism>
<evidence type="ECO:0000313" key="4">
    <source>
        <dbReference type="Proteomes" id="UP000247781"/>
    </source>
</evidence>
<dbReference type="Proteomes" id="UP000247781">
    <property type="component" value="Unassembled WGS sequence"/>
</dbReference>
<dbReference type="AlphaFoldDB" id="A0A318HJV4"/>
<accession>A0A318HJV4</accession>
<dbReference type="InterPro" id="IPR032465">
    <property type="entry name" value="ACMSD"/>
</dbReference>